<proteinExistence type="predicted"/>
<name>A0ABD1J9B5_9TELE</name>
<evidence type="ECO:0008006" key="4">
    <source>
        <dbReference type="Google" id="ProtNLM"/>
    </source>
</evidence>
<comment type="caution">
    <text evidence="2">The sequence shown here is derived from an EMBL/GenBank/DDBJ whole genome shotgun (WGS) entry which is preliminary data.</text>
</comment>
<evidence type="ECO:0000313" key="3">
    <source>
        <dbReference type="Proteomes" id="UP001591681"/>
    </source>
</evidence>
<dbReference type="PANTHER" id="PTHR13060">
    <property type="entry name" value="SGT1 PROTEIN HSGT1 SUPPRESSOR OF GCR2"/>
    <property type="match status" value="1"/>
</dbReference>
<evidence type="ECO:0000256" key="1">
    <source>
        <dbReference type="SAM" id="MobiDB-lite"/>
    </source>
</evidence>
<dbReference type="PANTHER" id="PTHR13060:SF0">
    <property type="entry name" value="PROTEIN ECDYSONELESS HOMOLOG"/>
    <property type="match status" value="1"/>
</dbReference>
<feature type="region of interest" description="Disordered" evidence="1">
    <location>
        <begin position="436"/>
        <end position="460"/>
    </location>
</feature>
<organism evidence="2 3">
    <name type="scientific">Coilia grayii</name>
    <name type="common">Gray's grenadier anchovy</name>
    <dbReference type="NCBI Taxonomy" id="363190"/>
    <lineage>
        <taxon>Eukaryota</taxon>
        <taxon>Metazoa</taxon>
        <taxon>Chordata</taxon>
        <taxon>Craniata</taxon>
        <taxon>Vertebrata</taxon>
        <taxon>Euteleostomi</taxon>
        <taxon>Actinopterygii</taxon>
        <taxon>Neopterygii</taxon>
        <taxon>Teleostei</taxon>
        <taxon>Clupei</taxon>
        <taxon>Clupeiformes</taxon>
        <taxon>Clupeoidei</taxon>
        <taxon>Engraulidae</taxon>
        <taxon>Coilinae</taxon>
        <taxon>Coilia</taxon>
    </lineage>
</organism>
<feature type="region of interest" description="Disordered" evidence="1">
    <location>
        <begin position="518"/>
        <end position="576"/>
    </location>
</feature>
<accession>A0ABD1J9B5</accession>
<protein>
    <recommendedName>
        <fullName evidence="4">Ecdysoneless</fullName>
    </recommendedName>
</protein>
<feature type="compositionally biased region" description="Acidic residues" evidence="1">
    <location>
        <begin position="523"/>
        <end position="550"/>
    </location>
</feature>
<dbReference type="Proteomes" id="UP001591681">
    <property type="component" value="Unassembled WGS sequence"/>
</dbReference>
<evidence type="ECO:0000313" key="2">
    <source>
        <dbReference type="EMBL" id="KAL2083639.1"/>
    </source>
</evidence>
<feature type="region of interest" description="Disordered" evidence="1">
    <location>
        <begin position="590"/>
        <end position="617"/>
    </location>
</feature>
<dbReference type="EMBL" id="JBHFQA010000018">
    <property type="protein sequence ID" value="KAL2083639.1"/>
    <property type="molecule type" value="Genomic_DNA"/>
</dbReference>
<gene>
    <name evidence="2" type="ORF">ACEWY4_021412</name>
</gene>
<keyword evidence="3" id="KW-1185">Reference proteome</keyword>
<reference evidence="2 3" key="1">
    <citation type="submission" date="2024-09" db="EMBL/GenBank/DDBJ databases">
        <title>A chromosome-level genome assembly of Gray's grenadier anchovy, Coilia grayii.</title>
        <authorList>
            <person name="Fu Z."/>
        </authorList>
    </citation>
    <scope>NUCLEOTIDE SEQUENCE [LARGE SCALE GENOMIC DNA]</scope>
    <source>
        <strain evidence="2">G4</strain>
        <tissue evidence="2">Muscle</tissue>
    </source>
</reference>
<dbReference type="InterPro" id="IPR010770">
    <property type="entry name" value="Ecd"/>
</dbReference>
<dbReference type="AlphaFoldDB" id="A0ABD1J9B5"/>
<sequence length="662" mass="73596">MATDILRGRKVPEDSVQYSLFLIEPNSKDTEDDERKLLHLKEQILAEFANLLAQYIWQSQPFSLKYQPETGSVPAHIGGSTDFGDNVEDEWFIVFLLQQITKTFPELAAKVEDNDGEFLLIEAADYLPKWLKPENSENRVFFSNGELHIIPCPSRPGEVGWSWDQVPTISQALALLSSNKEACLTTLKIRSVLGKRLDCYPDKIQASFHRAHCFVPAGIVTVLAERPDLLAPAVSAFYLRDPVDLQACRTFRTFPPETRVLTSVTFTRCLYAQLQQQSFKPDRRSGYSLPSCTHPLYQAHELGMKLAHGFEILCSKCRVPSSEPDALVSCNPQWKSFLESLKRNGYFRGELEGSKHYKELMTAAENVFKQSFMNTLSSCVKSPGEEVLQILQSSPYDLEELRKQEKHLQPPDSDSWLNLTPQDLEQILQERAGHGVSGVTDRGIGAPSSGQSGARVTAGGVEEAEQEASYSLVAVTQGMKNFINAMSSYEGAELPWSQSNEPFSFDEQSVTSALDRLLGGRDDELDSDDLEEDDDDEEEEDPDEDEEDEAVGFSGSREQSGAEALDSLKSYMDQMDQELRGTNIGKSFIQPKKQEGKEANPCGAHRGNPSTEQEEEIQPLDVDLNLVTNLLESLASQAGLAGPASNLLQSMGIHLPANSDRP</sequence>
<dbReference type="Pfam" id="PF07093">
    <property type="entry name" value="SGT1"/>
    <property type="match status" value="1"/>
</dbReference>